<sequence>MSDPVGRPVRDIVIIGGGTAGWMAAAALAHRFGGTETSITLVESAEIGIVGVGEATLPQIRYFNRSLGIDEREMMARTSATIKLGIEFCDWGKAGDRYTHPFGAYGETIGPADFHHYWVRQNTGGDAHDFGEYCYPIVAARNDRFALPDEDPASPLDAFSYAFQFDASLYGVFLSDFAKQKGAKRVEGKVVSVQTDGETGFVAGIALESGREIAGDLFVDCSGFRGLLIEQELETGYEDWSEYLPCNRAYAVPCAITDTVGPYTRATARKGGWQWRIPLQHRIGNGHVYCDRYISDQEALDQLMTTLEGEPLADPKQLFFKTGKRRKLWNRNVVAIGLSGGFLEPLESTSIDLIQSGIVNLLALFPERDCDAADRDEYNRLMDLEFERVRDFLMLHYVATQRDDAALWRDMRNMEWPDSLKYKIDAFRRRGIVPEYTHGLFLPPSWLSVFIGQNIVPEAYDPRVDLMSEQELAANLERVRSRIAAAVVQTSRHDDFLENYGATFAGESAS</sequence>
<dbReference type="PANTHER" id="PTHR43747:SF4">
    <property type="entry name" value="FLAVIN-DEPENDENT TRYPTOPHAN HALOGENASE"/>
    <property type="match status" value="1"/>
</dbReference>
<evidence type="ECO:0000256" key="1">
    <source>
        <dbReference type="PIRSR" id="PIRSR011396-1"/>
    </source>
</evidence>
<evidence type="ECO:0000313" key="3">
    <source>
        <dbReference type="EMBL" id="RED15893.1"/>
    </source>
</evidence>
<dbReference type="Pfam" id="PF04820">
    <property type="entry name" value="Trp_halogenase"/>
    <property type="match status" value="1"/>
</dbReference>
<dbReference type="InterPro" id="IPR050816">
    <property type="entry name" value="Flavin-dep_Halogenase_NPB"/>
</dbReference>
<evidence type="ECO:0000313" key="4">
    <source>
        <dbReference type="Proteomes" id="UP000256310"/>
    </source>
</evidence>
<dbReference type="PANTHER" id="PTHR43747">
    <property type="entry name" value="FAD-BINDING PROTEIN"/>
    <property type="match status" value="1"/>
</dbReference>
<dbReference type="EMBL" id="QRDP01000004">
    <property type="protein sequence ID" value="RED15893.1"/>
    <property type="molecule type" value="Genomic_DNA"/>
</dbReference>
<keyword evidence="2" id="KW-0547">Nucleotide-binding</keyword>
<dbReference type="GO" id="GO:0000166">
    <property type="term" value="F:nucleotide binding"/>
    <property type="evidence" value="ECO:0007669"/>
    <property type="project" value="UniProtKB-KW"/>
</dbReference>
<dbReference type="InterPro" id="IPR036188">
    <property type="entry name" value="FAD/NAD-bd_sf"/>
</dbReference>
<dbReference type="InterPro" id="IPR006905">
    <property type="entry name" value="Flavin_halogenase"/>
</dbReference>
<reference evidence="3 4" key="1">
    <citation type="submission" date="2018-07" db="EMBL/GenBank/DDBJ databases">
        <title>Genomic Encyclopedia of Type Strains, Phase IV (KMG-IV): sequencing the most valuable type-strain genomes for metagenomic binning, comparative biology and taxonomic classification.</title>
        <authorList>
            <person name="Goeker M."/>
        </authorList>
    </citation>
    <scope>NUCLEOTIDE SEQUENCE [LARGE SCALE GENOMIC DNA]</scope>
    <source>
        <strain evidence="3 4">DSM 26725</strain>
    </source>
</reference>
<dbReference type="AlphaFoldDB" id="A0A3D9FDQ5"/>
<dbReference type="SUPFAM" id="SSF51905">
    <property type="entry name" value="FAD/NAD(P)-binding domain"/>
    <property type="match status" value="1"/>
</dbReference>
<feature type="binding site" evidence="2">
    <location>
        <position position="351"/>
    </location>
    <ligand>
        <name>FAD</name>
        <dbReference type="ChEBI" id="CHEBI:57692"/>
    </ligand>
</feature>
<feature type="binding site" evidence="2">
    <location>
        <position position="83"/>
    </location>
    <ligand>
        <name>7-chloro-L-tryptophan</name>
        <dbReference type="ChEBI" id="CHEBI:58713"/>
    </ligand>
</feature>
<feature type="binding site" evidence="2">
    <location>
        <position position="190"/>
    </location>
    <ligand>
        <name>FAD</name>
        <dbReference type="ChEBI" id="CHEBI:57692"/>
    </ligand>
</feature>
<organism evidence="3 4">
    <name type="scientific">Parasphingopyxis lamellibrachiae</name>
    <dbReference type="NCBI Taxonomy" id="680125"/>
    <lineage>
        <taxon>Bacteria</taxon>
        <taxon>Pseudomonadati</taxon>
        <taxon>Pseudomonadota</taxon>
        <taxon>Alphaproteobacteria</taxon>
        <taxon>Sphingomonadales</taxon>
        <taxon>Sphingomonadaceae</taxon>
        <taxon>Parasphingopyxis</taxon>
    </lineage>
</organism>
<evidence type="ECO:0000256" key="2">
    <source>
        <dbReference type="PIRSR" id="PIRSR011396-2"/>
    </source>
</evidence>
<feature type="binding site" evidence="2">
    <location>
        <begin position="17"/>
        <end position="20"/>
    </location>
    <ligand>
        <name>FAD</name>
        <dbReference type="ChEBI" id="CHEBI:57692"/>
    </ligand>
</feature>
<feature type="binding site" evidence="2">
    <location>
        <position position="338"/>
    </location>
    <ligand>
        <name>FAD</name>
        <dbReference type="ChEBI" id="CHEBI:57692"/>
    </ligand>
</feature>
<dbReference type="InterPro" id="IPR033856">
    <property type="entry name" value="Trp_halogen"/>
</dbReference>
<keyword evidence="2" id="KW-0274">FAD</keyword>
<dbReference type="RefSeq" id="WP_211306371.1">
    <property type="nucleotide sequence ID" value="NZ_QRDP01000004.1"/>
</dbReference>
<keyword evidence="4" id="KW-1185">Reference proteome</keyword>
<comment type="caution">
    <text evidence="3">The sequence shown here is derived from an EMBL/GenBank/DDBJ whole genome shotgun (WGS) entry which is preliminary data.</text>
</comment>
<name>A0A3D9FDQ5_9SPHN</name>
<dbReference type="GO" id="GO:0004497">
    <property type="term" value="F:monooxygenase activity"/>
    <property type="evidence" value="ECO:0007669"/>
    <property type="project" value="InterPro"/>
</dbReference>
<protein>
    <submittedName>
        <fullName evidence="3">Tryptophan halogenase</fullName>
    </submittedName>
</protein>
<keyword evidence="2" id="KW-0285">Flavoprotein</keyword>
<feature type="binding site" evidence="2">
    <location>
        <position position="347"/>
    </location>
    <ligand>
        <name>L-tryptophan</name>
        <dbReference type="ChEBI" id="CHEBI:57912"/>
    </ligand>
</feature>
<proteinExistence type="predicted"/>
<dbReference type="PIRSF" id="PIRSF011396">
    <property type="entry name" value="Trp_halogenase"/>
    <property type="match status" value="1"/>
</dbReference>
<accession>A0A3D9FDQ5</accession>
<gene>
    <name evidence="3" type="ORF">DFR46_0901</name>
</gene>
<feature type="active site" evidence="1">
    <location>
        <position position="83"/>
    </location>
</feature>
<dbReference type="Proteomes" id="UP000256310">
    <property type="component" value="Unassembled WGS sequence"/>
</dbReference>
<dbReference type="Gene3D" id="3.50.50.60">
    <property type="entry name" value="FAD/NAD(P)-binding domain"/>
    <property type="match status" value="1"/>
</dbReference>